<dbReference type="Proteomes" id="UP000807716">
    <property type="component" value="Unassembled WGS sequence"/>
</dbReference>
<organism evidence="2 3">
    <name type="scientific">Actinomortierella ambigua</name>
    <dbReference type="NCBI Taxonomy" id="1343610"/>
    <lineage>
        <taxon>Eukaryota</taxon>
        <taxon>Fungi</taxon>
        <taxon>Fungi incertae sedis</taxon>
        <taxon>Mucoromycota</taxon>
        <taxon>Mortierellomycotina</taxon>
        <taxon>Mortierellomycetes</taxon>
        <taxon>Mortierellales</taxon>
        <taxon>Mortierellaceae</taxon>
        <taxon>Actinomortierella</taxon>
    </lineage>
</organism>
<keyword evidence="3" id="KW-1185">Reference proteome</keyword>
<evidence type="ECO:0000313" key="2">
    <source>
        <dbReference type="EMBL" id="KAG0258741.1"/>
    </source>
</evidence>
<proteinExistence type="predicted"/>
<sequence length="105" mass="11692">MPSQAILLDETEEKIVEMDLDSEFSVAEVSDIAKDEENKENNPPSGIPVHTIANDFKEAVPFSSPFTFSFPMPPSHAIKCGDEMAARRTREKEDSDEDKENTTST</sequence>
<accession>A0A9P6Q3J6</accession>
<dbReference type="EMBL" id="JAAAJB010000310">
    <property type="protein sequence ID" value="KAG0258741.1"/>
    <property type="molecule type" value="Genomic_DNA"/>
</dbReference>
<reference evidence="2" key="1">
    <citation type="journal article" date="2020" name="Fungal Divers.">
        <title>Resolving the Mortierellaceae phylogeny through synthesis of multi-gene phylogenetics and phylogenomics.</title>
        <authorList>
            <person name="Vandepol N."/>
            <person name="Liber J."/>
            <person name="Desiro A."/>
            <person name="Na H."/>
            <person name="Kennedy M."/>
            <person name="Barry K."/>
            <person name="Grigoriev I.V."/>
            <person name="Miller A.N."/>
            <person name="O'Donnell K."/>
            <person name="Stajich J.E."/>
            <person name="Bonito G."/>
        </authorList>
    </citation>
    <scope>NUCLEOTIDE SEQUENCE</scope>
    <source>
        <strain evidence="2">BC1065</strain>
    </source>
</reference>
<protein>
    <submittedName>
        <fullName evidence="2">Uncharacterized protein</fullName>
    </submittedName>
</protein>
<feature type="compositionally biased region" description="Basic and acidic residues" evidence="1">
    <location>
        <begin position="79"/>
        <end position="93"/>
    </location>
</feature>
<comment type="caution">
    <text evidence="2">The sequence shown here is derived from an EMBL/GenBank/DDBJ whole genome shotgun (WGS) entry which is preliminary data.</text>
</comment>
<dbReference type="AlphaFoldDB" id="A0A9P6Q3J6"/>
<feature type="region of interest" description="Disordered" evidence="1">
    <location>
        <begin position="78"/>
        <end position="105"/>
    </location>
</feature>
<name>A0A9P6Q3J6_9FUNG</name>
<gene>
    <name evidence="2" type="ORF">DFQ27_004470</name>
</gene>
<feature type="non-terminal residue" evidence="2">
    <location>
        <position position="105"/>
    </location>
</feature>
<evidence type="ECO:0000313" key="3">
    <source>
        <dbReference type="Proteomes" id="UP000807716"/>
    </source>
</evidence>
<evidence type="ECO:0000256" key="1">
    <source>
        <dbReference type="SAM" id="MobiDB-lite"/>
    </source>
</evidence>